<dbReference type="Proteomes" id="UP001596174">
    <property type="component" value="Unassembled WGS sequence"/>
</dbReference>
<reference evidence="14" key="1">
    <citation type="journal article" date="2019" name="Int. J. Syst. Evol. Microbiol.">
        <title>The Global Catalogue of Microorganisms (GCM) 10K type strain sequencing project: providing services to taxonomists for standard genome sequencing and annotation.</title>
        <authorList>
            <consortium name="The Broad Institute Genomics Platform"/>
            <consortium name="The Broad Institute Genome Sequencing Center for Infectious Disease"/>
            <person name="Wu L."/>
            <person name="Ma J."/>
        </authorList>
    </citation>
    <scope>NUCLEOTIDE SEQUENCE [LARGE SCALE GENOMIC DNA]</scope>
    <source>
        <strain evidence="14">JCM 4816</strain>
    </source>
</reference>
<protein>
    <recommendedName>
        <fullName evidence="4">diacylglycerol O-acyltransferase</fullName>
        <ecNumber evidence="4">2.3.1.20</ecNumber>
    </recommendedName>
</protein>
<accession>A0ABW1GBZ9</accession>
<gene>
    <name evidence="13" type="ORF">ACFP3V_30010</name>
</gene>
<evidence type="ECO:0000256" key="5">
    <source>
        <dbReference type="ARBA" id="ARBA00022516"/>
    </source>
</evidence>
<comment type="catalytic activity">
    <reaction evidence="10">
        <text>an acyl-CoA + a 1,2-diacyl-sn-glycerol = a triacyl-sn-glycerol + CoA</text>
        <dbReference type="Rhea" id="RHEA:10868"/>
        <dbReference type="ChEBI" id="CHEBI:17815"/>
        <dbReference type="ChEBI" id="CHEBI:57287"/>
        <dbReference type="ChEBI" id="CHEBI:58342"/>
        <dbReference type="ChEBI" id="CHEBI:64615"/>
        <dbReference type="EC" id="2.3.1.20"/>
    </reaction>
</comment>
<feature type="domain" description="O-acyltransferase WSD1-like N-terminal" evidence="11">
    <location>
        <begin position="5"/>
        <end position="171"/>
    </location>
</feature>
<evidence type="ECO:0000256" key="10">
    <source>
        <dbReference type="ARBA" id="ARBA00048109"/>
    </source>
</evidence>
<dbReference type="InterPro" id="IPR009721">
    <property type="entry name" value="O-acyltransferase_WSD1_C"/>
</dbReference>
<dbReference type="InterPro" id="IPR004255">
    <property type="entry name" value="O-acyltransferase_WSD1_N"/>
</dbReference>
<comment type="similarity">
    <text evidence="3">Belongs to the long-chain O-acyltransferase family.</text>
</comment>
<keyword evidence="6" id="KW-0808">Transferase</keyword>
<keyword evidence="8" id="KW-0443">Lipid metabolism</keyword>
<dbReference type="SUPFAM" id="SSF52777">
    <property type="entry name" value="CoA-dependent acyltransferases"/>
    <property type="match status" value="2"/>
</dbReference>
<evidence type="ECO:0000313" key="13">
    <source>
        <dbReference type="EMBL" id="MFC5911427.1"/>
    </source>
</evidence>
<evidence type="ECO:0000259" key="11">
    <source>
        <dbReference type="Pfam" id="PF03007"/>
    </source>
</evidence>
<evidence type="ECO:0000259" key="12">
    <source>
        <dbReference type="Pfam" id="PF06974"/>
    </source>
</evidence>
<sequence>MSHPLGSLDAAFWALESAHAPMHLGALALFGPGADPRPARLAGVLAERATTLPALRRRVVQSWLPHRGPRWEDDPAFDPSAHIHVHEEPGADLPTQVADLMARPLDRGRPPWEFHLLLPGRADQGFALLAKLHHAAVDGLRAVELGIRLVDEWQSAPPPRPRRPRPVPPAPPLWSRLADEGRKALGAAELAAEVVRAIRPLPSPLEAAPGAPRRVVLPTLPLEQVQRIRRAAGGTVHDVVLAAVAGALRAQLPDPRDLRVLVPVSQRSRAGGAVTGNQLSGYLVTLPCGEPDPLRRLARVSADMAEHKRRGPKRGAGAMALLTDRAPAASMRLAAPWLRPTAPLLFDALVTTVPLPDVPLTLAGAPLTAVHPLPPLPLGHGLGIAVSSYRGALNLGLYGSVDVAAIGEALHRELSLLEQALGPEPVTTPASG</sequence>
<dbReference type="EC" id="2.3.1.20" evidence="4"/>
<evidence type="ECO:0000256" key="2">
    <source>
        <dbReference type="ARBA" id="ARBA00005189"/>
    </source>
</evidence>
<proteinExistence type="inferred from homology"/>
<dbReference type="PANTHER" id="PTHR31650">
    <property type="entry name" value="O-ACYLTRANSFERASE (WSD1-LIKE) FAMILY PROTEIN"/>
    <property type="match status" value="1"/>
</dbReference>
<comment type="pathway">
    <text evidence="2">Lipid metabolism.</text>
</comment>
<keyword evidence="14" id="KW-1185">Reference proteome</keyword>
<comment type="pathway">
    <text evidence="1">Glycerolipid metabolism; triacylglycerol biosynthesis.</text>
</comment>
<dbReference type="Pfam" id="PF03007">
    <property type="entry name" value="WS_DGAT_cat"/>
    <property type="match status" value="1"/>
</dbReference>
<evidence type="ECO:0000313" key="14">
    <source>
        <dbReference type="Proteomes" id="UP001596174"/>
    </source>
</evidence>
<dbReference type="InterPro" id="IPR045034">
    <property type="entry name" value="O-acyltransferase_WSD1-like"/>
</dbReference>
<evidence type="ECO:0000256" key="6">
    <source>
        <dbReference type="ARBA" id="ARBA00022679"/>
    </source>
</evidence>
<dbReference type="EMBL" id="JBHSQJ010000166">
    <property type="protein sequence ID" value="MFC5911427.1"/>
    <property type="molecule type" value="Genomic_DNA"/>
</dbReference>
<evidence type="ECO:0000256" key="7">
    <source>
        <dbReference type="ARBA" id="ARBA00022798"/>
    </source>
</evidence>
<organism evidence="13 14">
    <name type="scientific">Streptacidiphilus monticola</name>
    <dbReference type="NCBI Taxonomy" id="2161674"/>
    <lineage>
        <taxon>Bacteria</taxon>
        <taxon>Bacillati</taxon>
        <taxon>Actinomycetota</taxon>
        <taxon>Actinomycetes</taxon>
        <taxon>Kitasatosporales</taxon>
        <taxon>Streptomycetaceae</taxon>
        <taxon>Streptacidiphilus</taxon>
    </lineage>
</organism>
<name>A0ABW1GBZ9_9ACTN</name>
<keyword evidence="7" id="KW-0319">Glycerol metabolism</keyword>
<evidence type="ECO:0000256" key="1">
    <source>
        <dbReference type="ARBA" id="ARBA00004771"/>
    </source>
</evidence>
<evidence type="ECO:0000256" key="4">
    <source>
        <dbReference type="ARBA" id="ARBA00013244"/>
    </source>
</evidence>
<evidence type="ECO:0000256" key="8">
    <source>
        <dbReference type="ARBA" id="ARBA00023098"/>
    </source>
</evidence>
<dbReference type="Pfam" id="PF06974">
    <property type="entry name" value="WS_DGAT_C"/>
    <property type="match status" value="1"/>
</dbReference>
<keyword evidence="5" id="KW-0444">Lipid biosynthesis</keyword>
<comment type="caution">
    <text evidence="13">The sequence shown here is derived from an EMBL/GenBank/DDBJ whole genome shotgun (WGS) entry which is preliminary data.</text>
</comment>
<dbReference type="RefSeq" id="WP_380590363.1">
    <property type="nucleotide sequence ID" value="NZ_JBHSQJ010000166.1"/>
</dbReference>
<dbReference type="PANTHER" id="PTHR31650:SF1">
    <property type="entry name" value="WAX ESTER SYNTHASE_DIACYLGLYCEROL ACYLTRANSFERASE 4-RELATED"/>
    <property type="match status" value="1"/>
</dbReference>
<evidence type="ECO:0000256" key="3">
    <source>
        <dbReference type="ARBA" id="ARBA00009587"/>
    </source>
</evidence>
<evidence type="ECO:0000256" key="9">
    <source>
        <dbReference type="ARBA" id="ARBA00023315"/>
    </source>
</evidence>
<feature type="domain" description="O-acyltransferase WSD1 C-terminal" evidence="12">
    <location>
        <begin position="276"/>
        <end position="403"/>
    </location>
</feature>
<keyword evidence="9" id="KW-0012">Acyltransferase</keyword>